<keyword evidence="1" id="KW-1133">Transmembrane helix</keyword>
<evidence type="ECO:0000313" key="2">
    <source>
        <dbReference type="EMBL" id="JAH57059.1"/>
    </source>
</evidence>
<dbReference type="AlphaFoldDB" id="A0A0E9TTN2"/>
<keyword evidence="1" id="KW-0812">Transmembrane</keyword>
<proteinExistence type="predicted"/>
<feature type="transmembrane region" description="Helical" evidence="1">
    <location>
        <begin position="12"/>
        <end position="32"/>
    </location>
</feature>
<reference evidence="2" key="1">
    <citation type="submission" date="2014-11" db="EMBL/GenBank/DDBJ databases">
        <authorList>
            <person name="Amaro Gonzalez C."/>
        </authorList>
    </citation>
    <scope>NUCLEOTIDE SEQUENCE</scope>
</reference>
<keyword evidence="1" id="KW-0472">Membrane</keyword>
<accession>A0A0E9TTN2</accession>
<sequence>MACTAYTEAVSTLIICLLYCMSLLCANLRAIVTCMS</sequence>
<organism evidence="2">
    <name type="scientific">Anguilla anguilla</name>
    <name type="common">European freshwater eel</name>
    <name type="synonym">Muraena anguilla</name>
    <dbReference type="NCBI Taxonomy" id="7936"/>
    <lineage>
        <taxon>Eukaryota</taxon>
        <taxon>Metazoa</taxon>
        <taxon>Chordata</taxon>
        <taxon>Craniata</taxon>
        <taxon>Vertebrata</taxon>
        <taxon>Euteleostomi</taxon>
        <taxon>Actinopterygii</taxon>
        <taxon>Neopterygii</taxon>
        <taxon>Teleostei</taxon>
        <taxon>Anguilliformes</taxon>
        <taxon>Anguillidae</taxon>
        <taxon>Anguilla</taxon>
    </lineage>
</organism>
<reference evidence="2" key="2">
    <citation type="journal article" date="2015" name="Fish Shellfish Immunol.">
        <title>Early steps in the European eel (Anguilla anguilla)-Vibrio vulnificus interaction in the gills: Role of the RtxA13 toxin.</title>
        <authorList>
            <person name="Callol A."/>
            <person name="Pajuelo D."/>
            <person name="Ebbesson L."/>
            <person name="Teles M."/>
            <person name="MacKenzie S."/>
            <person name="Amaro C."/>
        </authorList>
    </citation>
    <scope>NUCLEOTIDE SEQUENCE</scope>
</reference>
<protein>
    <submittedName>
        <fullName evidence="2">Uncharacterized protein</fullName>
    </submittedName>
</protein>
<name>A0A0E9TTN2_ANGAN</name>
<dbReference type="EMBL" id="GBXM01051518">
    <property type="protein sequence ID" value="JAH57059.1"/>
    <property type="molecule type" value="Transcribed_RNA"/>
</dbReference>
<evidence type="ECO:0000256" key="1">
    <source>
        <dbReference type="SAM" id="Phobius"/>
    </source>
</evidence>